<feature type="compositionally biased region" description="Basic residues" evidence="1">
    <location>
        <begin position="62"/>
        <end position="72"/>
    </location>
</feature>
<comment type="caution">
    <text evidence="2">The sequence shown here is derived from an EMBL/GenBank/DDBJ whole genome shotgun (WGS) entry which is preliminary data.</text>
</comment>
<dbReference type="Proteomes" id="UP001054837">
    <property type="component" value="Unassembled WGS sequence"/>
</dbReference>
<sequence>MLGFHAEEHFKTNAFQLISRFRRVPISLNVYYFKSISKNCDSAQIVDRDDSEVQTDPETNQRKMRLGAHRTSRTAQDSKTVPKTIGWRLFVQVISNIFRRLRIIKRG</sequence>
<evidence type="ECO:0000256" key="1">
    <source>
        <dbReference type="SAM" id="MobiDB-lite"/>
    </source>
</evidence>
<keyword evidence="3" id="KW-1185">Reference proteome</keyword>
<feature type="region of interest" description="Disordered" evidence="1">
    <location>
        <begin position="47"/>
        <end position="77"/>
    </location>
</feature>
<name>A0AAV4U4J4_9ARAC</name>
<protein>
    <submittedName>
        <fullName evidence="2">Uncharacterized protein</fullName>
    </submittedName>
</protein>
<dbReference type="AlphaFoldDB" id="A0AAV4U4J4"/>
<evidence type="ECO:0000313" key="2">
    <source>
        <dbReference type="EMBL" id="GIY52714.1"/>
    </source>
</evidence>
<dbReference type="EMBL" id="BPLQ01010702">
    <property type="protein sequence ID" value="GIY52714.1"/>
    <property type="molecule type" value="Genomic_DNA"/>
</dbReference>
<accession>A0AAV4U4J4</accession>
<organism evidence="2 3">
    <name type="scientific">Caerostris darwini</name>
    <dbReference type="NCBI Taxonomy" id="1538125"/>
    <lineage>
        <taxon>Eukaryota</taxon>
        <taxon>Metazoa</taxon>
        <taxon>Ecdysozoa</taxon>
        <taxon>Arthropoda</taxon>
        <taxon>Chelicerata</taxon>
        <taxon>Arachnida</taxon>
        <taxon>Araneae</taxon>
        <taxon>Araneomorphae</taxon>
        <taxon>Entelegynae</taxon>
        <taxon>Araneoidea</taxon>
        <taxon>Araneidae</taxon>
        <taxon>Caerostris</taxon>
    </lineage>
</organism>
<gene>
    <name evidence="2" type="ORF">CDAR_546541</name>
</gene>
<proteinExistence type="predicted"/>
<reference evidence="2 3" key="1">
    <citation type="submission" date="2021-06" db="EMBL/GenBank/DDBJ databases">
        <title>Caerostris darwini draft genome.</title>
        <authorList>
            <person name="Kono N."/>
            <person name="Arakawa K."/>
        </authorList>
    </citation>
    <scope>NUCLEOTIDE SEQUENCE [LARGE SCALE GENOMIC DNA]</scope>
</reference>
<evidence type="ECO:0000313" key="3">
    <source>
        <dbReference type="Proteomes" id="UP001054837"/>
    </source>
</evidence>